<feature type="signal peptide" evidence="1">
    <location>
        <begin position="1"/>
        <end position="22"/>
    </location>
</feature>
<evidence type="ECO:0000313" key="3">
    <source>
        <dbReference type="Proteomes" id="UP000241440"/>
    </source>
</evidence>
<comment type="caution">
    <text evidence="2">The sequence shown here is derived from an EMBL/GenBank/DDBJ whole genome shotgun (WGS) entry which is preliminary data.</text>
</comment>
<dbReference type="EMBL" id="PYOY01000003">
    <property type="protein sequence ID" value="PSX07934.1"/>
    <property type="molecule type" value="Genomic_DNA"/>
</dbReference>
<organism evidence="2 3">
    <name type="scientific">Photobacterium angustum</name>
    <dbReference type="NCBI Taxonomy" id="661"/>
    <lineage>
        <taxon>Bacteria</taxon>
        <taxon>Pseudomonadati</taxon>
        <taxon>Pseudomonadota</taxon>
        <taxon>Gammaproteobacteria</taxon>
        <taxon>Vibrionales</taxon>
        <taxon>Vibrionaceae</taxon>
        <taxon>Photobacterium</taxon>
    </lineage>
</organism>
<protein>
    <submittedName>
        <fullName evidence="2">Uncharacterized protein</fullName>
    </submittedName>
</protein>
<reference evidence="2 3" key="1">
    <citation type="submission" date="2018-01" db="EMBL/GenBank/DDBJ databases">
        <title>Whole genome sequencing of Histamine producing bacteria.</title>
        <authorList>
            <person name="Butler K."/>
        </authorList>
    </citation>
    <scope>NUCLEOTIDE SEQUENCE [LARGE SCALE GENOMIC DNA]</scope>
    <source>
        <strain evidence="2 3">A2-1</strain>
    </source>
</reference>
<dbReference type="RefSeq" id="WP_045132483.1">
    <property type="nucleotide sequence ID" value="NZ_JZSV01000011.1"/>
</dbReference>
<dbReference type="Proteomes" id="UP000241440">
    <property type="component" value="Unassembled WGS sequence"/>
</dbReference>
<sequence>MTTYKKTSYILLALLASPVLSAENLKTITSAGIQYEFVDNTQYLNKSINVSGVYAGQKVINRSLGIEGEVTRNIIIKTSAMKNLSFHEKNMEKIHIVNGYWMLKFPSDTDLMKKLEWINEQDDIIKAEIEIMNNMNQPR</sequence>
<proteinExistence type="predicted"/>
<keyword evidence="1" id="KW-0732">Signal</keyword>
<dbReference type="GeneID" id="61229225"/>
<dbReference type="AlphaFoldDB" id="A0A855SG47"/>
<feature type="chain" id="PRO_5032566774" evidence="1">
    <location>
        <begin position="23"/>
        <end position="139"/>
    </location>
</feature>
<accession>A0A855SG47</accession>
<evidence type="ECO:0000313" key="2">
    <source>
        <dbReference type="EMBL" id="PSX07934.1"/>
    </source>
</evidence>
<gene>
    <name evidence="2" type="ORF">C0W41_07945</name>
</gene>
<name>A0A855SG47_PHOAN</name>
<evidence type="ECO:0000256" key="1">
    <source>
        <dbReference type="SAM" id="SignalP"/>
    </source>
</evidence>